<evidence type="ECO:0000313" key="5">
    <source>
        <dbReference type="EMBL" id="WPU94523.1"/>
    </source>
</evidence>
<name>A0ABZ0TQS7_9SPHI</name>
<accession>A0ABZ0TQS7</accession>
<dbReference type="PANTHER" id="PTHR43280">
    <property type="entry name" value="ARAC-FAMILY TRANSCRIPTIONAL REGULATOR"/>
    <property type="match status" value="1"/>
</dbReference>
<dbReference type="SUPFAM" id="SSF46689">
    <property type="entry name" value="Homeodomain-like"/>
    <property type="match status" value="1"/>
</dbReference>
<evidence type="ECO:0000256" key="3">
    <source>
        <dbReference type="ARBA" id="ARBA00023163"/>
    </source>
</evidence>
<evidence type="ECO:0000259" key="4">
    <source>
        <dbReference type="PROSITE" id="PS01124"/>
    </source>
</evidence>
<sequence length="286" mass="33644">MKLSVSDHNTGGDLLLHNSETQFDRLFYTRDLDHKYFTIAWNRGEKQTVTIDSYAYDFMPNTILPLMYNQSFYFEHSADIVAWQFNREFYCIVDHDTEVSCVGFLFGMNDNIFIDLDGETQRKLQILLDIFIEELKTNDDIQNGMLVMLLKRLITMITKLARTGTFPDVKLNDDRFHILRKFNLLVEMNFHTQHSVSYYAGRLNKSPKTLSNLFALYNYKTPIQVIQERILMEAKRLLFYTDKPAKQITYELGFDDAAYFSNFFKKHTALSPSEFRNNKKMVAEGK</sequence>
<dbReference type="Pfam" id="PF12833">
    <property type="entry name" value="HTH_18"/>
    <property type="match status" value="1"/>
</dbReference>
<dbReference type="RefSeq" id="WP_321563643.1">
    <property type="nucleotide sequence ID" value="NZ_CP139558.1"/>
</dbReference>
<organism evidence="5 6">
    <name type="scientific">Mucilaginibacter sabulilitoris</name>
    <dbReference type="NCBI Taxonomy" id="1173583"/>
    <lineage>
        <taxon>Bacteria</taxon>
        <taxon>Pseudomonadati</taxon>
        <taxon>Bacteroidota</taxon>
        <taxon>Sphingobacteriia</taxon>
        <taxon>Sphingobacteriales</taxon>
        <taxon>Sphingobacteriaceae</taxon>
        <taxon>Mucilaginibacter</taxon>
    </lineage>
</organism>
<dbReference type="SMART" id="SM00342">
    <property type="entry name" value="HTH_ARAC"/>
    <property type="match status" value="1"/>
</dbReference>
<reference evidence="5 6" key="1">
    <citation type="submission" date="2023-11" db="EMBL/GenBank/DDBJ databases">
        <title>Analysis of the Genomes of Mucilaginibacter gossypii cycad 4 and M. sabulilitoris SNA2: microbes with the potential for plant growth promotion.</title>
        <authorList>
            <person name="Hirsch A.M."/>
            <person name="Humm E."/>
            <person name="Rubbi M."/>
            <person name="Del Vecchio G."/>
            <person name="Ha S.M."/>
            <person name="Pellegrini M."/>
            <person name="Gunsalus R.P."/>
        </authorList>
    </citation>
    <scope>NUCLEOTIDE SEQUENCE [LARGE SCALE GENOMIC DNA]</scope>
    <source>
        <strain evidence="5 6">SNA2</strain>
    </source>
</reference>
<keyword evidence="1" id="KW-0805">Transcription regulation</keyword>
<proteinExistence type="predicted"/>
<keyword evidence="3" id="KW-0804">Transcription</keyword>
<feature type="domain" description="HTH araC/xylS-type" evidence="4">
    <location>
        <begin position="180"/>
        <end position="278"/>
    </location>
</feature>
<keyword evidence="2" id="KW-0238">DNA-binding</keyword>
<evidence type="ECO:0000313" key="6">
    <source>
        <dbReference type="Proteomes" id="UP001324380"/>
    </source>
</evidence>
<protein>
    <submittedName>
        <fullName evidence="5">Helix-turn-helix domain-containing protein</fullName>
    </submittedName>
</protein>
<dbReference type="EMBL" id="CP139558">
    <property type="protein sequence ID" value="WPU94523.1"/>
    <property type="molecule type" value="Genomic_DNA"/>
</dbReference>
<gene>
    <name evidence="5" type="ORF">SNE25_03180</name>
</gene>
<keyword evidence="6" id="KW-1185">Reference proteome</keyword>
<dbReference type="PANTHER" id="PTHR43280:SF32">
    <property type="entry name" value="TRANSCRIPTIONAL REGULATORY PROTEIN"/>
    <property type="match status" value="1"/>
</dbReference>
<dbReference type="InterPro" id="IPR009057">
    <property type="entry name" value="Homeodomain-like_sf"/>
</dbReference>
<dbReference type="Proteomes" id="UP001324380">
    <property type="component" value="Chromosome"/>
</dbReference>
<evidence type="ECO:0000256" key="1">
    <source>
        <dbReference type="ARBA" id="ARBA00023015"/>
    </source>
</evidence>
<dbReference type="InterPro" id="IPR018060">
    <property type="entry name" value="HTH_AraC"/>
</dbReference>
<dbReference type="Gene3D" id="1.10.10.60">
    <property type="entry name" value="Homeodomain-like"/>
    <property type="match status" value="1"/>
</dbReference>
<dbReference type="PROSITE" id="PS01124">
    <property type="entry name" value="HTH_ARAC_FAMILY_2"/>
    <property type="match status" value="1"/>
</dbReference>
<evidence type="ECO:0000256" key="2">
    <source>
        <dbReference type="ARBA" id="ARBA00023125"/>
    </source>
</evidence>